<dbReference type="Proteomes" id="UP001428341">
    <property type="component" value="Unassembled WGS sequence"/>
</dbReference>
<protein>
    <submittedName>
        <fullName evidence="1">Uncharacterized protein</fullName>
    </submittedName>
</protein>
<evidence type="ECO:0000313" key="1">
    <source>
        <dbReference type="EMBL" id="KAK9214955.1"/>
    </source>
</evidence>
<keyword evidence="2" id="KW-1185">Reference proteome</keyword>
<reference evidence="1 2" key="1">
    <citation type="submission" date="2024-05" db="EMBL/GenBank/DDBJ databases">
        <title>Haplotype-resolved chromosome-level genome assembly of Huyou (Citrus changshanensis).</title>
        <authorList>
            <person name="Miao C."/>
            <person name="Chen W."/>
            <person name="Wu Y."/>
            <person name="Wang L."/>
            <person name="Zhao S."/>
            <person name="Grierson D."/>
            <person name="Xu C."/>
            <person name="Chen K."/>
        </authorList>
    </citation>
    <scope>NUCLEOTIDE SEQUENCE [LARGE SCALE GENOMIC DNA]</scope>
    <source>
        <strain evidence="1">01-14</strain>
        <tissue evidence="1">Leaf</tissue>
    </source>
</reference>
<gene>
    <name evidence="1" type="ORF">WN944_006958</name>
</gene>
<evidence type="ECO:0000313" key="2">
    <source>
        <dbReference type="Proteomes" id="UP001428341"/>
    </source>
</evidence>
<accession>A0AAP0MQ92</accession>
<proteinExistence type="predicted"/>
<organism evidence="1 2">
    <name type="scientific">Citrus x changshan-huyou</name>
    <dbReference type="NCBI Taxonomy" id="2935761"/>
    <lineage>
        <taxon>Eukaryota</taxon>
        <taxon>Viridiplantae</taxon>
        <taxon>Streptophyta</taxon>
        <taxon>Embryophyta</taxon>
        <taxon>Tracheophyta</taxon>
        <taxon>Spermatophyta</taxon>
        <taxon>Magnoliopsida</taxon>
        <taxon>eudicotyledons</taxon>
        <taxon>Gunneridae</taxon>
        <taxon>Pentapetalae</taxon>
        <taxon>rosids</taxon>
        <taxon>malvids</taxon>
        <taxon>Sapindales</taxon>
        <taxon>Rutaceae</taxon>
        <taxon>Aurantioideae</taxon>
        <taxon>Citrus</taxon>
    </lineage>
</organism>
<comment type="caution">
    <text evidence="1">The sequence shown here is derived from an EMBL/GenBank/DDBJ whole genome shotgun (WGS) entry which is preliminary data.</text>
</comment>
<dbReference type="AlphaFoldDB" id="A0AAP0MQ92"/>
<dbReference type="EMBL" id="JBCGBO010000003">
    <property type="protein sequence ID" value="KAK9214955.1"/>
    <property type="molecule type" value="Genomic_DNA"/>
</dbReference>
<name>A0AAP0MQ92_9ROSI</name>
<sequence length="200" mass="22263">MQIPKNNAHHEKVLKICDELMMTKEIIECGISLSALVATRNLGPALIQEQVDRKLGDVEFDQIQDVEFEGSAKTDTCLDSNQITKEAAAWMVWCGNKFAKVHLCQTIQQINTCIQLEGVFFGHDDDDDDDDDDEVADDDGIEVAIISTVKNSTRAFDAGAISNDISLNLMLNNIYEAVMRYCTFGRDLGGEEAHVLQVYN</sequence>